<name>A0A1U7R2H6_MESAU</name>
<dbReference type="Pfam" id="PF15116">
    <property type="entry name" value="CD52"/>
    <property type="match status" value="1"/>
</dbReference>
<organism evidence="12 13">
    <name type="scientific">Mesocricetus auratus</name>
    <name type="common">Golden hamster</name>
    <dbReference type="NCBI Taxonomy" id="10036"/>
    <lineage>
        <taxon>Eukaryota</taxon>
        <taxon>Metazoa</taxon>
        <taxon>Chordata</taxon>
        <taxon>Craniata</taxon>
        <taxon>Vertebrata</taxon>
        <taxon>Euteleostomi</taxon>
        <taxon>Mammalia</taxon>
        <taxon>Eutheria</taxon>
        <taxon>Euarchontoglires</taxon>
        <taxon>Glires</taxon>
        <taxon>Rodentia</taxon>
        <taxon>Myomorpha</taxon>
        <taxon>Muroidea</taxon>
        <taxon>Cricetidae</taxon>
        <taxon>Cricetinae</taxon>
        <taxon>Mesocricetus</taxon>
    </lineage>
</organism>
<dbReference type="KEGG" id="maua:101831152"/>
<evidence type="ECO:0000256" key="6">
    <source>
        <dbReference type="ARBA" id="ARBA00022729"/>
    </source>
</evidence>
<dbReference type="OrthoDB" id="9635028at2759"/>
<comment type="function">
    <text evidence="1">May play a role in carrying and orienting carbohydrate, as well as having a more specific role.</text>
</comment>
<dbReference type="RefSeq" id="XP_005079710.1">
    <property type="nucleotide sequence ID" value="XM_005079653.3"/>
</dbReference>
<evidence type="ECO:0000256" key="10">
    <source>
        <dbReference type="SAM" id="Phobius"/>
    </source>
</evidence>
<keyword evidence="6 11" id="KW-0732">Signal</keyword>
<dbReference type="InterPro" id="IPR026643">
    <property type="entry name" value="CAMPATH-1"/>
</dbReference>
<evidence type="ECO:0000256" key="11">
    <source>
        <dbReference type="SAM" id="SignalP"/>
    </source>
</evidence>
<dbReference type="AlphaFoldDB" id="A0A1U7R2H6"/>
<evidence type="ECO:0000313" key="13">
    <source>
        <dbReference type="RefSeq" id="XP_005079710.1"/>
    </source>
</evidence>
<reference evidence="13" key="1">
    <citation type="submission" date="2025-08" db="UniProtKB">
        <authorList>
            <consortium name="RefSeq"/>
        </authorList>
    </citation>
    <scope>IDENTIFICATION</scope>
    <source>
        <tissue evidence="13">Liver</tissue>
    </source>
</reference>
<feature type="chain" id="PRO_5010544273" description="CAMPATH-1 antigen" evidence="11">
    <location>
        <begin position="25"/>
        <end position="74"/>
    </location>
</feature>
<keyword evidence="12" id="KW-1185">Reference proteome</keyword>
<feature type="signal peptide" evidence="11">
    <location>
        <begin position="1"/>
        <end position="24"/>
    </location>
</feature>
<keyword evidence="10" id="KW-1133">Transmembrane helix</keyword>
<evidence type="ECO:0000256" key="2">
    <source>
        <dbReference type="ARBA" id="ARBA00004609"/>
    </source>
</evidence>
<protein>
    <recommendedName>
        <fullName evidence="3">CAMPATH-1 antigen</fullName>
    </recommendedName>
</protein>
<dbReference type="GO" id="GO:0097225">
    <property type="term" value="C:sperm midpiece"/>
    <property type="evidence" value="ECO:0007669"/>
    <property type="project" value="TreeGrafter"/>
</dbReference>
<evidence type="ECO:0000256" key="5">
    <source>
        <dbReference type="ARBA" id="ARBA00022622"/>
    </source>
</evidence>
<evidence type="ECO:0000256" key="4">
    <source>
        <dbReference type="ARBA" id="ARBA00022475"/>
    </source>
</evidence>
<dbReference type="PANTHER" id="PTHR15029">
    <property type="entry name" value="CAMPATH-1 ANTIGEN"/>
    <property type="match status" value="1"/>
</dbReference>
<keyword evidence="5" id="KW-0336">GPI-anchor</keyword>
<keyword evidence="4" id="KW-1003">Cell membrane</keyword>
<evidence type="ECO:0000256" key="3">
    <source>
        <dbReference type="ARBA" id="ARBA00013286"/>
    </source>
</evidence>
<evidence type="ECO:0000256" key="1">
    <source>
        <dbReference type="ARBA" id="ARBA00002087"/>
    </source>
</evidence>
<dbReference type="PANTHER" id="PTHR15029:SF0">
    <property type="entry name" value="CAMPATH-1 ANTIGEN"/>
    <property type="match status" value="1"/>
</dbReference>
<sequence>MNSFLLLVTISLLVAVQIQTGVLGNNATKVTTPARPATTVKHASPRSGASSLIDAGACSFFFFANFLMCFFSLS</sequence>
<dbReference type="eggNOG" id="ENOG502TM88">
    <property type="taxonomic scope" value="Eukaryota"/>
</dbReference>
<dbReference type="GO" id="GO:0005886">
    <property type="term" value="C:plasma membrane"/>
    <property type="evidence" value="ECO:0007669"/>
    <property type="project" value="UniProtKB-SubCell"/>
</dbReference>
<dbReference type="GO" id="GO:0098552">
    <property type="term" value="C:side of membrane"/>
    <property type="evidence" value="ECO:0007669"/>
    <property type="project" value="UniProtKB-KW"/>
</dbReference>
<evidence type="ECO:0000313" key="12">
    <source>
        <dbReference type="Proteomes" id="UP000886700"/>
    </source>
</evidence>
<feature type="transmembrane region" description="Helical" evidence="10">
    <location>
        <begin position="48"/>
        <end position="73"/>
    </location>
</feature>
<gene>
    <name evidence="13" type="primary">Cd52</name>
</gene>
<keyword evidence="9" id="KW-0449">Lipoprotein</keyword>
<dbReference type="STRING" id="10036.ENSMAUP00000023172"/>
<dbReference type="GO" id="GO:0007204">
    <property type="term" value="P:positive regulation of cytosolic calcium ion concentration"/>
    <property type="evidence" value="ECO:0007669"/>
    <property type="project" value="TreeGrafter"/>
</dbReference>
<dbReference type="Proteomes" id="UP000886700">
    <property type="component" value="Unplaced"/>
</dbReference>
<evidence type="ECO:0000256" key="9">
    <source>
        <dbReference type="ARBA" id="ARBA00023288"/>
    </source>
</evidence>
<evidence type="ECO:0000256" key="8">
    <source>
        <dbReference type="ARBA" id="ARBA00023180"/>
    </source>
</evidence>
<keyword evidence="10" id="KW-0812">Transmembrane</keyword>
<evidence type="ECO:0000256" key="7">
    <source>
        <dbReference type="ARBA" id="ARBA00023136"/>
    </source>
</evidence>
<keyword evidence="8" id="KW-0325">Glycoprotein</keyword>
<accession>A0A1U7R2H6</accession>
<proteinExistence type="predicted"/>
<comment type="subcellular location">
    <subcellularLocation>
        <location evidence="2">Cell membrane</location>
        <topology evidence="2">Lipid-anchor</topology>
        <topology evidence="2">GPI-anchor</topology>
    </subcellularLocation>
</comment>
<keyword evidence="7 10" id="KW-0472">Membrane</keyword>